<evidence type="ECO:0000313" key="2">
    <source>
        <dbReference type="Proteomes" id="UP000271098"/>
    </source>
</evidence>
<reference evidence="3" key="1">
    <citation type="submission" date="2016-06" db="UniProtKB">
        <authorList>
            <consortium name="WormBaseParasite"/>
        </authorList>
    </citation>
    <scope>IDENTIFICATION</scope>
</reference>
<dbReference type="InterPro" id="IPR035979">
    <property type="entry name" value="RBD_domain_sf"/>
</dbReference>
<proteinExistence type="predicted"/>
<dbReference type="GO" id="GO:0003676">
    <property type="term" value="F:nucleic acid binding"/>
    <property type="evidence" value="ECO:0007669"/>
    <property type="project" value="InterPro"/>
</dbReference>
<dbReference type="InterPro" id="IPR012677">
    <property type="entry name" value="Nucleotide-bd_a/b_plait_sf"/>
</dbReference>
<organism evidence="3">
    <name type="scientific">Gongylonema pulchrum</name>
    <dbReference type="NCBI Taxonomy" id="637853"/>
    <lineage>
        <taxon>Eukaryota</taxon>
        <taxon>Metazoa</taxon>
        <taxon>Ecdysozoa</taxon>
        <taxon>Nematoda</taxon>
        <taxon>Chromadorea</taxon>
        <taxon>Rhabditida</taxon>
        <taxon>Spirurina</taxon>
        <taxon>Spiruromorpha</taxon>
        <taxon>Spiruroidea</taxon>
        <taxon>Gongylonematidae</taxon>
        <taxon>Gongylonema</taxon>
    </lineage>
</organism>
<dbReference type="Gene3D" id="3.30.70.330">
    <property type="match status" value="1"/>
</dbReference>
<accession>A0A183DPI0</accession>
<keyword evidence="2" id="KW-1185">Reference proteome</keyword>
<dbReference type="Proteomes" id="UP000271098">
    <property type="component" value="Unassembled WGS sequence"/>
</dbReference>
<dbReference type="EMBL" id="UYRT01078064">
    <property type="protein sequence ID" value="VDN17693.1"/>
    <property type="molecule type" value="Genomic_DNA"/>
</dbReference>
<gene>
    <name evidence="1" type="ORF">GPUH_LOCUS10621</name>
</gene>
<protein>
    <submittedName>
        <fullName evidence="3">RRM domain-containing protein</fullName>
    </submittedName>
</protein>
<evidence type="ECO:0000313" key="1">
    <source>
        <dbReference type="EMBL" id="VDN17693.1"/>
    </source>
</evidence>
<dbReference type="OrthoDB" id="6407164at2759"/>
<sequence length="207" mass="23594">MVTGGEKRGGGEGLTDMNKLLNDNHHLLGLRLKIRLASNVHTYFGLKLNVRFQECSFSSEIASTSSASVVDALASRASRTLYVGGLERRTSDDSLRNRFGHFGHILEIVRRHTISGTCNQFLCTFDDTYVWNKRKANWGRTIVSNKIWISEVPPSCSADYLREKMRVSFTDTFSEVIYDPRYREALLLFVNNDSAQRAFSLIKMRQM</sequence>
<dbReference type="AlphaFoldDB" id="A0A183DPI0"/>
<dbReference type="SUPFAM" id="SSF54928">
    <property type="entry name" value="RNA-binding domain, RBD"/>
    <property type="match status" value="1"/>
</dbReference>
<dbReference type="WBParaSite" id="GPUH_0001063401-mRNA-1">
    <property type="protein sequence ID" value="GPUH_0001063401-mRNA-1"/>
    <property type="gene ID" value="GPUH_0001063401"/>
</dbReference>
<reference evidence="1 2" key="2">
    <citation type="submission" date="2018-11" db="EMBL/GenBank/DDBJ databases">
        <authorList>
            <consortium name="Pathogen Informatics"/>
        </authorList>
    </citation>
    <scope>NUCLEOTIDE SEQUENCE [LARGE SCALE GENOMIC DNA]</scope>
</reference>
<evidence type="ECO:0000313" key="3">
    <source>
        <dbReference type="WBParaSite" id="GPUH_0001063401-mRNA-1"/>
    </source>
</evidence>
<name>A0A183DPI0_9BILA</name>